<dbReference type="Proteomes" id="UP000234331">
    <property type="component" value="Unassembled WGS sequence"/>
</dbReference>
<dbReference type="GO" id="GO:0097367">
    <property type="term" value="F:carbohydrate derivative binding"/>
    <property type="evidence" value="ECO:0007669"/>
    <property type="project" value="InterPro"/>
</dbReference>
<gene>
    <name evidence="7" type="ORF">FRACA_2080011</name>
</gene>
<dbReference type="GO" id="GO:1901135">
    <property type="term" value="P:carbohydrate derivative metabolic process"/>
    <property type="evidence" value="ECO:0007669"/>
    <property type="project" value="InterPro"/>
</dbReference>
<name>A0A2I2KQG0_9ACTN</name>
<dbReference type="PROSITE" id="PS51464">
    <property type="entry name" value="SIS"/>
    <property type="match status" value="1"/>
</dbReference>
<dbReference type="PANTHER" id="PTHR30514">
    <property type="entry name" value="GLUCOKINASE"/>
    <property type="match status" value="1"/>
</dbReference>
<dbReference type="InterPro" id="IPR046348">
    <property type="entry name" value="SIS_dom_sf"/>
</dbReference>
<dbReference type="PROSITE" id="PS51071">
    <property type="entry name" value="HTH_RPIR"/>
    <property type="match status" value="1"/>
</dbReference>
<keyword evidence="2" id="KW-0238">DNA-binding</keyword>
<accession>A0A2I2KQG0</accession>
<dbReference type="InterPro" id="IPR036388">
    <property type="entry name" value="WH-like_DNA-bd_sf"/>
</dbReference>
<evidence type="ECO:0000256" key="3">
    <source>
        <dbReference type="ARBA" id="ARBA00023163"/>
    </source>
</evidence>
<dbReference type="Gene3D" id="1.10.10.10">
    <property type="entry name" value="Winged helix-like DNA-binding domain superfamily/Winged helix DNA-binding domain"/>
    <property type="match status" value="1"/>
</dbReference>
<evidence type="ECO:0000256" key="2">
    <source>
        <dbReference type="ARBA" id="ARBA00023125"/>
    </source>
</evidence>
<evidence type="ECO:0000259" key="5">
    <source>
        <dbReference type="PROSITE" id="PS51071"/>
    </source>
</evidence>
<sequence>MATPTTQPSTAASAGGARPGGLFAAIRATLPSLVPSERRVAEVCLARPEEIVEWSAAQLADAAGTSTATVVRACQSLGFRGFQHLRLDLAREAGAAALRGEVGSTGSGDPVERLLDTVFAAATKVLADALGPLDRSLLAPAVDLLDRAGRLLVVGNGGSGPIAQDAALRFLLIGRPAEAPSDSLLQSISARLLAPTDVCLVITSSGANEPTLRAAEAARTAGAPVIGITSYTSGPLGEIADILLVVGTPDWPVGTDLIASRLASLLLLNTLQLAVGLRRGSDPRPESTAVTDLLGYALRAEPTAAPDRPSPGGDDTEPDE</sequence>
<feature type="domain" description="SIS" evidence="6">
    <location>
        <begin position="141"/>
        <end position="281"/>
    </location>
</feature>
<dbReference type="SUPFAM" id="SSF46689">
    <property type="entry name" value="Homeodomain-like"/>
    <property type="match status" value="1"/>
</dbReference>
<evidence type="ECO:0000259" key="6">
    <source>
        <dbReference type="PROSITE" id="PS51464"/>
    </source>
</evidence>
<dbReference type="GO" id="GO:0003700">
    <property type="term" value="F:DNA-binding transcription factor activity"/>
    <property type="evidence" value="ECO:0007669"/>
    <property type="project" value="InterPro"/>
</dbReference>
<evidence type="ECO:0000313" key="8">
    <source>
        <dbReference type="Proteomes" id="UP000234331"/>
    </source>
</evidence>
<dbReference type="GO" id="GO:0003677">
    <property type="term" value="F:DNA binding"/>
    <property type="evidence" value="ECO:0007669"/>
    <property type="project" value="UniProtKB-KW"/>
</dbReference>
<keyword evidence="8" id="KW-1185">Reference proteome</keyword>
<organism evidence="7 8">
    <name type="scientific">Frankia canadensis</name>
    <dbReference type="NCBI Taxonomy" id="1836972"/>
    <lineage>
        <taxon>Bacteria</taxon>
        <taxon>Bacillati</taxon>
        <taxon>Actinomycetota</taxon>
        <taxon>Actinomycetes</taxon>
        <taxon>Frankiales</taxon>
        <taxon>Frankiaceae</taxon>
        <taxon>Frankia</taxon>
    </lineage>
</organism>
<dbReference type="InterPro" id="IPR047640">
    <property type="entry name" value="RpiR-like"/>
</dbReference>
<protein>
    <submittedName>
        <fullName evidence="7">Putative RpiR familytranscriptional regulator with phosphosugar-binding domain</fullName>
    </submittedName>
</protein>
<dbReference type="RefSeq" id="WP_101831681.1">
    <property type="nucleotide sequence ID" value="NZ_FZMO01000122.1"/>
</dbReference>
<dbReference type="OrthoDB" id="370421at2"/>
<dbReference type="InterPro" id="IPR009057">
    <property type="entry name" value="Homeodomain-like_sf"/>
</dbReference>
<dbReference type="InterPro" id="IPR000281">
    <property type="entry name" value="HTH_RpiR"/>
</dbReference>
<evidence type="ECO:0000256" key="1">
    <source>
        <dbReference type="ARBA" id="ARBA00023015"/>
    </source>
</evidence>
<feature type="region of interest" description="Disordered" evidence="4">
    <location>
        <begin position="299"/>
        <end position="320"/>
    </location>
</feature>
<dbReference type="SUPFAM" id="SSF53697">
    <property type="entry name" value="SIS domain"/>
    <property type="match status" value="1"/>
</dbReference>
<keyword evidence="3" id="KW-0804">Transcription</keyword>
<feature type="domain" description="HTH rpiR-type" evidence="5">
    <location>
        <begin position="20"/>
        <end position="96"/>
    </location>
</feature>
<evidence type="ECO:0000313" key="7">
    <source>
        <dbReference type="EMBL" id="SNQ47905.1"/>
    </source>
</evidence>
<dbReference type="InterPro" id="IPR001347">
    <property type="entry name" value="SIS_dom"/>
</dbReference>
<dbReference type="Pfam" id="PF01380">
    <property type="entry name" value="SIS"/>
    <property type="match status" value="1"/>
</dbReference>
<keyword evidence="1" id="KW-0805">Transcription regulation</keyword>
<dbReference type="CDD" id="cd05013">
    <property type="entry name" value="SIS_RpiR"/>
    <property type="match status" value="1"/>
</dbReference>
<dbReference type="Gene3D" id="3.40.50.10490">
    <property type="entry name" value="Glucose-6-phosphate isomerase like protein, domain 1"/>
    <property type="match status" value="1"/>
</dbReference>
<dbReference type="EMBL" id="FZMO01000122">
    <property type="protein sequence ID" value="SNQ47905.1"/>
    <property type="molecule type" value="Genomic_DNA"/>
</dbReference>
<dbReference type="PANTHER" id="PTHR30514:SF1">
    <property type="entry name" value="HTH-TYPE TRANSCRIPTIONAL REGULATOR HEXR-RELATED"/>
    <property type="match status" value="1"/>
</dbReference>
<evidence type="ECO:0000256" key="4">
    <source>
        <dbReference type="SAM" id="MobiDB-lite"/>
    </source>
</evidence>
<reference evidence="7 8" key="1">
    <citation type="submission" date="2017-06" db="EMBL/GenBank/DDBJ databases">
        <authorList>
            <person name="Kim H.J."/>
            <person name="Triplett B.A."/>
        </authorList>
    </citation>
    <scope>NUCLEOTIDE SEQUENCE [LARGE SCALE GENOMIC DNA]</scope>
    <source>
        <strain evidence="7">FRACA_ARgP5</strain>
    </source>
</reference>
<proteinExistence type="predicted"/>
<dbReference type="AlphaFoldDB" id="A0A2I2KQG0"/>
<dbReference type="InterPro" id="IPR035472">
    <property type="entry name" value="RpiR-like_SIS"/>
</dbReference>
<dbReference type="Pfam" id="PF01418">
    <property type="entry name" value="HTH_6"/>
    <property type="match status" value="1"/>
</dbReference>